<dbReference type="AlphaFoldDB" id="A0A248TIE5"/>
<reference evidence="1 2" key="1">
    <citation type="submission" date="2017-08" db="EMBL/GenBank/DDBJ databases">
        <title>Complete Genome Sequence of Bacillus kochii Oregon-R-modENCODE STRAIN BDGP4, isolated from Drosophila melanogaster gut.</title>
        <authorList>
            <person name="Wan K.H."/>
            <person name="Yu C."/>
            <person name="Park S."/>
            <person name="Hammonds A.S."/>
            <person name="Booth B.W."/>
            <person name="Celniker S.E."/>
        </authorList>
    </citation>
    <scope>NUCLEOTIDE SEQUENCE [LARGE SCALE GENOMIC DNA]</scope>
    <source>
        <strain evidence="1 2">BDGP4</strain>
    </source>
</reference>
<dbReference type="OrthoDB" id="2068061at2"/>
<name>A0A248TIE5_9BACI</name>
<accession>A0A248TIE5</accession>
<evidence type="ECO:0000313" key="1">
    <source>
        <dbReference type="EMBL" id="ASV67899.1"/>
    </source>
</evidence>
<gene>
    <name evidence="1" type="ORF">CKF48_11610</name>
</gene>
<sequence>MSHFNVHEPKGIKGKLLKNMDIGTFQQTPPSYKPPKKMPNLPEEQPEFILKQICVKGLYRIHCMALKNGEQLWFCPTFVKGQTLYGWRFYHNRWIFLVIHLSKVQSIQCI</sequence>
<dbReference type="KEGG" id="bko:CKF48_11610"/>
<keyword evidence="2" id="KW-1185">Reference proteome</keyword>
<dbReference type="Proteomes" id="UP000215137">
    <property type="component" value="Chromosome"/>
</dbReference>
<proteinExistence type="predicted"/>
<organism evidence="1 2">
    <name type="scientific">Cytobacillus kochii</name>
    <dbReference type="NCBI Taxonomy" id="859143"/>
    <lineage>
        <taxon>Bacteria</taxon>
        <taxon>Bacillati</taxon>
        <taxon>Bacillota</taxon>
        <taxon>Bacilli</taxon>
        <taxon>Bacillales</taxon>
        <taxon>Bacillaceae</taxon>
        <taxon>Cytobacillus</taxon>
    </lineage>
</organism>
<protein>
    <submittedName>
        <fullName evidence="1">Uncharacterized protein</fullName>
    </submittedName>
</protein>
<dbReference type="RefSeq" id="WP_095371468.1">
    <property type="nucleotide sequence ID" value="NZ_CP022983.1"/>
</dbReference>
<evidence type="ECO:0000313" key="2">
    <source>
        <dbReference type="Proteomes" id="UP000215137"/>
    </source>
</evidence>
<dbReference type="EMBL" id="CP022983">
    <property type="protein sequence ID" value="ASV67899.1"/>
    <property type="molecule type" value="Genomic_DNA"/>
</dbReference>